<keyword evidence="5" id="KW-1185">Reference proteome</keyword>
<reference evidence="4 5" key="1">
    <citation type="submission" date="2018-01" db="EMBL/GenBank/DDBJ databases">
        <title>Genome sequence of a Cantenovulum-like bacteria.</title>
        <authorList>
            <person name="Tan W.R."/>
            <person name="Lau N.-S."/>
            <person name="Go F."/>
            <person name="Amirul A.-A.A."/>
        </authorList>
    </citation>
    <scope>NUCLEOTIDE SEQUENCE [LARGE SCALE GENOMIC DNA]</scope>
    <source>
        <strain evidence="4 5">CCB-QB4</strain>
    </source>
</reference>
<evidence type="ECO:0000256" key="2">
    <source>
        <dbReference type="SAM" id="Phobius"/>
    </source>
</evidence>
<dbReference type="EMBL" id="CP026604">
    <property type="protein sequence ID" value="AWB68733.1"/>
    <property type="molecule type" value="Genomic_DNA"/>
</dbReference>
<keyword evidence="1" id="KW-0175">Coiled coil</keyword>
<dbReference type="PANTHER" id="PTHR21666">
    <property type="entry name" value="PEPTIDASE-RELATED"/>
    <property type="match status" value="1"/>
</dbReference>
<proteinExistence type="predicted"/>
<dbReference type="OrthoDB" id="9805070at2"/>
<dbReference type="SUPFAM" id="SSF51261">
    <property type="entry name" value="Duplicated hybrid motif"/>
    <property type="match status" value="1"/>
</dbReference>
<dbReference type="RefSeq" id="WP_108604785.1">
    <property type="nucleotide sequence ID" value="NZ_CP026604.1"/>
</dbReference>
<feature type="coiled-coil region" evidence="1">
    <location>
        <begin position="56"/>
        <end position="94"/>
    </location>
</feature>
<evidence type="ECO:0000313" key="4">
    <source>
        <dbReference type="EMBL" id="AWB68733.1"/>
    </source>
</evidence>
<dbReference type="InterPro" id="IPR050570">
    <property type="entry name" value="Cell_wall_metabolism_enzyme"/>
</dbReference>
<dbReference type="CDD" id="cd12797">
    <property type="entry name" value="M23_peptidase"/>
    <property type="match status" value="1"/>
</dbReference>
<dbReference type="KEGG" id="cate:C2869_21065"/>
<dbReference type="Proteomes" id="UP000244441">
    <property type="component" value="Chromosome"/>
</dbReference>
<organism evidence="4 5">
    <name type="scientific">Saccharobesus litoralis</name>
    <dbReference type="NCBI Taxonomy" id="2172099"/>
    <lineage>
        <taxon>Bacteria</taxon>
        <taxon>Pseudomonadati</taxon>
        <taxon>Pseudomonadota</taxon>
        <taxon>Gammaproteobacteria</taxon>
        <taxon>Alteromonadales</taxon>
        <taxon>Alteromonadaceae</taxon>
        <taxon>Saccharobesus</taxon>
    </lineage>
</organism>
<protein>
    <recommendedName>
        <fullName evidence="3">M23ase beta-sheet core domain-containing protein</fullName>
    </recommendedName>
</protein>
<dbReference type="Pfam" id="PF01551">
    <property type="entry name" value="Peptidase_M23"/>
    <property type="match status" value="1"/>
</dbReference>
<keyword evidence="2" id="KW-0472">Membrane</keyword>
<accession>A0A2S0VX16</accession>
<dbReference type="PANTHER" id="PTHR21666:SF291">
    <property type="entry name" value="STAGE II SPORULATION PROTEIN Q"/>
    <property type="match status" value="1"/>
</dbReference>
<evidence type="ECO:0000259" key="3">
    <source>
        <dbReference type="Pfam" id="PF01551"/>
    </source>
</evidence>
<dbReference type="GO" id="GO:0004222">
    <property type="term" value="F:metalloendopeptidase activity"/>
    <property type="evidence" value="ECO:0007669"/>
    <property type="project" value="TreeGrafter"/>
</dbReference>
<keyword evidence="2" id="KW-0812">Transmembrane</keyword>
<dbReference type="AlphaFoldDB" id="A0A2S0VX16"/>
<sequence>MAFSIYYKKHNIELEWRLDRRHWIALLSVIFTTALLVLYLVSWLLGSADKDRLQDIREARGLLVEQKRQVTQLKEKTQIELAALKLKLGELQSQMLRVNALGAGVQAQAKLEGDEFNFELAPATGGPVSEVSLANLPSEHPHSLITDIDSLLKDLDEQERQLGLLESVLRNHDIDQQSYISGRPIDSGWLSSYYGMRKDPFSGLPAMHKGIDFAGEEGNKVIATGAGVVTWAGKRYGFGQLVEIEHGDGLRTRYGHNKKVLVKLGDVVTKGQQIGVLGSTGRSTGPHVHYEVLKNGKQVDPLKYVYRRDKN</sequence>
<evidence type="ECO:0000256" key="1">
    <source>
        <dbReference type="SAM" id="Coils"/>
    </source>
</evidence>
<dbReference type="Gene3D" id="2.70.70.10">
    <property type="entry name" value="Glucose Permease (Domain IIA)"/>
    <property type="match status" value="1"/>
</dbReference>
<name>A0A2S0VX16_9ALTE</name>
<dbReference type="InterPro" id="IPR016047">
    <property type="entry name" value="M23ase_b-sheet_dom"/>
</dbReference>
<gene>
    <name evidence="4" type="ORF">C2869_21065</name>
</gene>
<feature type="transmembrane region" description="Helical" evidence="2">
    <location>
        <begin position="23"/>
        <end position="45"/>
    </location>
</feature>
<dbReference type="InterPro" id="IPR011055">
    <property type="entry name" value="Dup_hybrid_motif"/>
</dbReference>
<keyword evidence="2" id="KW-1133">Transmembrane helix</keyword>
<feature type="domain" description="M23ase beta-sheet core" evidence="3">
    <location>
        <begin position="207"/>
        <end position="301"/>
    </location>
</feature>
<evidence type="ECO:0000313" key="5">
    <source>
        <dbReference type="Proteomes" id="UP000244441"/>
    </source>
</evidence>
<dbReference type="FunFam" id="2.70.70.10:FF:000006">
    <property type="entry name" value="M23 family peptidase"/>
    <property type="match status" value="1"/>
</dbReference>